<evidence type="ECO:0000313" key="1">
    <source>
        <dbReference type="EMBL" id="KAH3664851.1"/>
    </source>
</evidence>
<comment type="caution">
    <text evidence="1">The sequence shown here is derived from an EMBL/GenBank/DDBJ whole genome shotgun (WGS) entry which is preliminary data.</text>
</comment>
<dbReference type="AlphaFoldDB" id="A0A9P8T4H0"/>
<organism evidence="1 2">
    <name type="scientific">Ogataea polymorpha</name>
    <dbReference type="NCBI Taxonomy" id="460523"/>
    <lineage>
        <taxon>Eukaryota</taxon>
        <taxon>Fungi</taxon>
        <taxon>Dikarya</taxon>
        <taxon>Ascomycota</taxon>
        <taxon>Saccharomycotina</taxon>
        <taxon>Pichiomycetes</taxon>
        <taxon>Pichiales</taxon>
        <taxon>Pichiaceae</taxon>
        <taxon>Ogataea</taxon>
    </lineage>
</organism>
<reference evidence="1" key="2">
    <citation type="submission" date="2021-01" db="EMBL/GenBank/DDBJ databases">
        <authorList>
            <person name="Schikora-Tamarit M.A."/>
        </authorList>
    </citation>
    <scope>NUCLEOTIDE SEQUENCE</scope>
    <source>
        <strain evidence="1">NCAIM Y.01608</strain>
    </source>
</reference>
<proteinExistence type="predicted"/>
<name>A0A9P8T4H0_9ASCO</name>
<dbReference type="EMBL" id="JAEUBD010001178">
    <property type="protein sequence ID" value="KAH3664851.1"/>
    <property type="molecule type" value="Genomic_DNA"/>
</dbReference>
<gene>
    <name evidence="1" type="ORF">OGATHE_003666</name>
</gene>
<evidence type="ECO:0000313" key="2">
    <source>
        <dbReference type="Proteomes" id="UP000788993"/>
    </source>
</evidence>
<protein>
    <submittedName>
        <fullName evidence="1">Uncharacterized protein</fullName>
    </submittedName>
</protein>
<accession>A0A9P8T4H0</accession>
<keyword evidence="2" id="KW-1185">Reference proteome</keyword>
<sequence>MAFNQVFSLLHQRCGQVYNVLVHHFDDGVLFGRGTDCVLYILQEQQEQQEKRYRAGGHRRGLCACWGDPGGVVWIANWPATCGNIQKRAVWTEPMAHVHLRHHCCALQYFNLCDARDRRTGTGKRVHALSCLQVPNLDQLVVGAADNTESVCCNGPNTLDVAKLGPDTLAGLEVPKLDGVIQRSR</sequence>
<dbReference type="Proteomes" id="UP000788993">
    <property type="component" value="Unassembled WGS sequence"/>
</dbReference>
<reference evidence="1" key="1">
    <citation type="journal article" date="2021" name="Open Biol.">
        <title>Shared evolutionary footprints suggest mitochondrial oxidative damage underlies multiple complex I losses in fungi.</title>
        <authorList>
            <person name="Schikora-Tamarit M.A."/>
            <person name="Marcet-Houben M."/>
            <person name="Nosek J."/>
            <person name="Gabaldon T."/>
        </authorList>
    </citation>
    <scope>NUCLEOTIDE SEQUENCE</scope>
    <source>
        <strain evidence="1">NCAIM Y.01608</strain>
    </source>
</reference>